<proteinExistence type="predicted"/>
<evidence type="ECO:0000313" key="2">
    <source>
        <dbReference type="Proteomes" id="UP000694892"/>
    </source>
</evidence>
<dbReference type="AlphaFoldDB" id="A0A974CVX8"/>
<dbReference type="EMBL" id="CM004474">
    <property type="protein sequence ID" value="OCT80934.1"/>
    <property type="molecule type" value="Genomic_DNA"/>
</dbReference>
<accession>A0A974CVX8</accession>
<reference evidence="2" key="1">
    <citation type="journal article" date="2016" name="Nature">
        <title>Genome evolution in the allotetraploid frog Xenopus laevis.</title>
        <authorList>
            <person name="Session A.M."/>
            <person name="Uno Y."/>
            <person name="Kwon T."/>
            <person name="Chapman J.A."/>
            <person name="Toyoda A."/>
            <person name="Takahashi S."/>
            <person name="Fukui A."/>
            <person name="Hikosaka A."/>
            <person name="Suzuki A."/>
            <person name="Kondo M."/>
            <person name="van Heeringen S.J."/>
            <person name="Quigley I."/>
            <person name="Heinz S."/>
            <person name="Ogino H."/>
            <person name="Ochi H."/>
            <person name="Hellsten U."/>
            <person name="Lyons J.B."/>
            <person name="Simakov O."/>
            <person name="Putnam N."/>
            <person name="Stites J."/>
            <person name="Kuroki Y."/>
            <person name="Tanaka T."/>
            <person name="Michiue T."/>
            <person name="Watanabe M."/>
            <person name="Bogdanovic O."/>
            <person name="Lister R."/>
            <person name="Georgiou G."/>
            <person name="Paranjpe S.S."/>
            <person name="van Kruijsbergen I."/>
            <person name="Shu S."/>
            <person name="Carlson J."/>
            <person name="Kinoshita T."/>
            <person name="Ohta Y."/>
            <person name="Mawaribuchi S."/>
            <person name="Jenkins J."/>
            <person name="Grimwood J."/>
            <person name="Schmutz J."/>
            <person name="Mitros T."/>
            <person name="Mozaffari S.V."/>
            <person name="Suzuki Y."/>
            <person name="Haramoto Y."/>
            <person name="Yamamoto T.S."/>
            <person name="Takagi C."/>
            <person name="Heald R."/>
            <person name="Miller K."/>
            <person name="Haudenschild C."/>
            <person name="Kitzman J."/>
            <person name="Nakayama T."/>
            <person name="Izutsu Y."/>
            <person name="Robert J."/>
            <person name="Fortriede J."/>
            <person name="Burns K."/>
            <person name="Lotay V."/>
            <person name="Karimi K."/>
            <person name="Yasuoka Y."/>
            <person name="Dichmann D.S."/>
            <person name="Flajnik M.F."/>
            <person name="Houston D.W."/>
            <person name="Shendure J."/>
            <person name="DuPasquier L."/>
            <person name="Vize P.D."/>
            <person name="Zorn A.M."/>
            <person name="Ito M."/>
            <person name="Marcotte E.M."/>
            <person name="Wallingford J.B."/>
            <person name="Ito Y."/>
            <person name="Asashima M."/>
            <person name="Ueno N."/>
            <person name="Matsuda Y."/>
            <person name="Veenstra G.J."/>
            <person name="Fujiyama A."/>
            <person name="Harland R.M."/>
            <person name="Taira M."/>
            <person name="Rokhsar D.S."/>
        </authorList>
    </citation>
    <scope>NUCLEOTIDE SEQUENCE [LARGE SCALE GENOMIC DNA]</scope>
    <source>
        <strain evidence="2">J</strain>
    </source>
</reference>
<evidence type="ECO:0000313" key="1">
    <source>
        <dbReference type="EMBL" id="OCT80934.1"/>
    </source>
</evidence>
<dbReference type="Proteomes" id="UP000694892">
    <property type="component" value="Chromosome 5L"/>
</dbReference>
<sequence>MGLSCPKKGTGKWEMSLNSFDRETNSLLKTIISSGFLLPDLPSSTQRKGQIPCEEVTGSKGNIFQMEITGSFSSSKVQMFDSSKGESAEWNSAIKLCIKLRRLNYFLLIKLVCDKDWFYSLTLWLMLI</sequence>
<name>A0A974CVX8_XENLA</name>
<protein>
    <submittedName>
        <fullName evidence="1">Uncharacterized protein</fullName>
    </submittedName>
</protein>
<gene>
    <name evidence="1" type="ORF">XELAEV_18027746mg</name>
</gene>
<organism evidence="1 2">
    <name type="scientific">Xenopus laevis</name>
    <name type="common">African clawed frog</name>
    <dbReference type="NCBI Taxonomy" id="8355"/>
    <lineage>
        <taxon>Eukaryota</taxon>
        <taxon>Metazoa</taxon>
        <taxon>Chordata</taxon>
        <taxon>Craniata</taxon>
        <taxon>Vertebrata</taxon>
        <taxon>Euteleostomi</taxon>
        <taxon>Amphibia</taxon>
        <taxon>Batrachia</taxon>
        <taxon>Anura</taxon>
        <taxon>Pipoidea</taxon>
        <taxon>Pipidae</taxon>
        <taxon>Xenopodinae</taxon>
        <taxon>Xenopus</taxon>
        <taxon>Xenopus</taxon>
    </lineage>
</organism>